<dbReference type="EMBL" id="JBHSQO010000002">
    <property type="protein sequence ID" value="MFC6088083.1"/>
    <property type="molecule type" value="Genomic_DNA"/>
</dbReference>
<keyword evidence="3" id="KW-1185">Reference proteome</keyword>
<accession>A0ABW1NYY2</accession>
<reference evidence="3" key="1">
    <citation type="journal article" date="2019" name="Int. J. Syst. Evol. Microbiol.">
        <title>The Global Catalogue of Microorganisms (GCM) 10K type strain sequencing project: providing services to taxonomists for standard genome sequencing and annotation.</title>
        <authorList>
            <consortium name="The Broad Institute Genomics Platform"/>
            <consortium name="The Broad Institute Genome Sequencing Center for Infectious Disease"/>
            <person name="Wu L."/>
            <person name="Ma J."/>
        </authorList>
    </citation>
    <scope>NUCLEOTIDE SEQUENCE [LARGE SCALE GENOMIC DNA]</scope>
    <source>
        <strain evidence="3">CGMCC 4.7246</strain>
    </source>
</reference>
<comment type="caution">
    <text evidence="2">The sequence shown here is derived from an EMBL/GenBank/DDBJ whole genome shotgun (WGS) entry which is preliminary data.</text>
</comment>
<feature type="compositionally biased region" description="Low complexity" evidence="1">
    <location>
        <begin position="182"/>
        <end position="192"/>
    </location>
</feature>
<name>A0ABW1NYY2_9PSEU</name>
<gene>
    <name evidence="2" type="ORF">ACFP3R_02240</name>
</gene>
<dbReference type="Proteomes" id="UP001596220">
    <property type="component" value="Unassembled WGS sequence"/>
</dbReference>
<dbReference type="PROSITE" id="PS51257">
    <property type="entry name" value="PROKAR_LIPOPROTEIN"/>
    <property type="match status" value="1"/>
</dbReference>
<protein>
    <recommendedName>
        <fullName evidence="4">Small secreted protein</fullName>
    </recommendedName>
</protein>
<feature type="compositionally biased region" description="Low complexity" evidence="1">
    <location>
        <begin position="213"/>
        <end position="225"/>
    </location>
</feature>
<evidence type="ECO:0008006" key="4">
    <source>
        <dbReference type="Google" id="ProtNLM"/>
    </source>
</evidence>
<evidence type="ECO:0000313" key="2">
    <source>
        <dbReference type="EMBL" id="MFC6088083.1"/>
    </source>
</evidence>
<evidence type="ECO:0000313" key="3">
    <source>
        <dbReference type="Proteomes" id="UP001596220"/>
    </source>
</evidence>
<dbReference type="RefSeq" id="WP_380632202.1">
    <property type="nucleotide sequence ID" value="NZ_JBHSQO010000002.1"/>
</dbReference>
<feature type="compositionally biased region" description="Gly residues" evidence="1">
    <location>
        <begin position="193"/>
        <end position="212"/>
    </location>
</feature>
<organism evidence="2 3">
    <name type="scientific">Saccharothrix lopnurensis</name>
    <dbReference type="NCBI Taxonomy" id="1670621"/>
    <lineage>
        <taxon>Bacteria</taxon>
        <taxon>Bacillati</taxon>
        <taxon>Actinomycetota</taxon>
        <taxon>Actinomycetes</taxon>
        <taxon>Pseudonocardiales</taxon>
        <taxon>Pseudonocardiaceae</taxon>
        <taxon>Saccharothrix</taxon>
    </lineage>
</organism>
<sequence length="225" mass="22140">MRFVPLVAAVLVVAGCGSGGDSTAPSSSAPPEEVAAVAYMDKVCTAASAFVTTTKTPPRLDGGDPVKLKADMAAYMGQMAEAFTRTAGQLREVGPSPVAGEGEQVERMAVTFTDIAKNFSDAKAALEAADANDPVGGLQAAGEAIARLDSFVEPLKQLEASPELAAAAEKAEACQSLRRVTPPAGDAPESGAPGSGAPGSGAPGSGAPGSGAPGSDAPESVVPTS</sequence>
<feature type="region of interest" description="Disordered" evidence="1">
    <location>
        <begin position="175"/>
        <end position="225"/>
    </location>
</feature>
<evidence type="ECO:0000256" key="1">
    <source>
        <dbReference type="SAM" id="MobiDB-lite"/>
    </source>
</evidence>
<proteinExistence type="predicted"/>